<keyword evidence="2" id="KW-1185">Reference proteome</keyword>
<evidence type="ECO:0000313" key="2">
    <source>
        <dbReference type="Proteomes" id="UP001060085"/>
    </source>
</evidence>
<proteinExistence type="predicted"/>
<organism evidence="1 2">
    <name type="scientific">Catharanthus roseus</name>
    <name type="common">Madagascar periwinkle</name>
    <name type="synonym">Vinca rosea</name>
    <dbReference type="NCBI Taxonomy" id="4058"/>
    <lineage>
        <taxon>Eukaryota</taxon>
        <taxon>Viridiplantae</taxon>
        <taxon>Streptophyta</taxon>
        <taxon>Embryophyta</taxon>
        <taxon>Tracheophyta</taxon>
        <taxon>Spermatophyta</taxon>
        <taxon>Magnoliopsida</taxon>
        <taxon>eudicotyledons</taxon>
        <taxon>Gunneridae</taxon>
        <taxon>Pentapetalae</taxon>
        <taxon>asterids</taxon>
        <taxon>lamiids</taxon>
        <taxon>Gentianales</taxon>
        <taxon>Apocynaceae</taxon>
        <taxon>Rauvolfioideae</taxon>
        <taxon>Vinceae</taxon>
        <taxon>Catharanthinae</taxon>
        <taxon>Catharanthus</taxon>
    </lineage>
</organism>
<accession>A0ACC0BUJ1</accession>
<gene>
    <name evidence="1" type="ORF">M9H77_07206</name>
</gene>
<dbReference type="EMBL" id="CM044702">
    <property type="protein sequence ID" value="KAI5676256.1"/>
    <property type="molecule type" value="Genomic_DNA"/>
</dbReference>
<evidence type="ECO:0000313" key="1">
    <source>
        <dbReference type="EMBL" id="KAI5676256.1"/>
    </source>
</evidence>
<reference evidence="2" key="1">
    <citation type="journal article" date="2023" name="Nat. Plants">
        <title>Single-cell RNA sequencing provides a high-resolution roadmap for understanding the multicellular compartmentation of specialized metabolism.</title>
        <authorList>
            <person name="Sun S."/>
            <person name="Shen X."/>
            <person name="Li Y."/>
            <person name="Li Y."/>
            <person name="Wang S."/>
            <person name="Li R."/>
            <person name="Zhang H."/>
            <person name="Shen G."/>
            <person name="Guo B."/>
            <person name="Wei J."/>
            <person name="Xu J."/>
            <person name="St-Pierre B."/>
            <person name="Chen S."/>
            <person name="Sun C."/>
        </authorList>
    </citation>
    <scope>NUCLEOTIDE SEQUENCE [LARGE SCALE GENOMIC DNA]</scope>
</reference>
<protein>
    <submittedName>
        <fullName evidence="1">Uncharacterized protein</fullName>
    </submittedName>
</protein>
<comment type="caution">
    <text evidence="1">The sequence shown here is derived from an EMBL/GenBank/DDBJ whole genome shotgun (WGS) entry which is preliminary data.</text>
</comment>
<name>A0ACC0BUJ1_CATRO</name>
<sequence>MSPQGVAEVETLEPSMIEEFSRVIHVVEETTKKEPRCIMSGKRIEDKGRSIEKELGATLEGLTISLSLNPSLMCYEVSFEKLKLFLESYLSHSTFSHVLVKLETHLGYVVNFQGLQVGTNMVHVIKDWLTSRSVFEERSFHGFTSFDKKFIKDLSTVASLLIDVPKKMIGFTWKICLPLNEFASNQVHHSPTLYSPFEVDYGYNFLIPFDMISLSIDHALNFEGKTKMDFVNSFHSKNLDIIKDNNKKF</sequence>
<dbReference type="Proteomes" id="UP001060085">
    <property type="component" value="Linkage Group LG02"/>
</dbReference>